<name>K1SVV1_9ZZZZ</name>
<evidence type="ECO:0000313" key="2">
    <source>
        <dbReference type="EMBL" id="EKC72744.1"/>
    </source>
</evidence>
<dbReference type="EMBL" id="AJWZ01001796">
    <property type="protein sequence ID" value="EKC72744.1"/>
    <property type="molecule type" value="Genomic_DNA"/>
</dbReference>
<comment type="caution">
    <text evidence="1">The sequence shown here is derived from an EMBL/GenBank/DDBJ whole genome shotgun (WGS) entry which is preliminary data.</text>
</comment>
<dbReference type="AlphaFoldDB" id="K1SVV1"/>
<dbReference type="InterPro" id="IPR038570">
    <property type="entry name" value="HicA_sf"/>
</dbReference>
<organism evidence="1">
    <name type="scientific">human gut metagenome</name>
    <dbReference type="NCBI Taxonomy" id="408170"/>
    <lineage>
        <taxon>unclassified sequences</taxon>
        <taxon>metagenomes</taxon>
        <taxon>organismal metagenomes</taxon>
    </lineage>
</organism>
<protein>
    <recommendedName>
        <fullName evidence="3">Type II toxin-antitoxin system HicA family toxin</fullName>
    </recommendedName>
</protein>
<dbReference type="Gene3D" id="3.30.920.30">
    <property type="entry name" value="Hypothetical protein"/>
    <property type="match status" value="1"/>
</dbReference>
<dbReference type="SUPFAM" id="SSF54786">
    <property type="entry name" value="YcfA/nrd intein domain"/>
    <property type="match status" value="1"/>
</dbReference>
<proteinExistence type="predicted"/>
<dbReference type="EMBL" id="AJWY01007202">
    <property type="protein sequence ID" value="EKC64697.1"/>
    <property type="molecule type" value="Genomic_DNA"/>
</dbReference>
<accession>K1SVV1</accession>
<sequence>MSTHKLSNVSLEDYRSFLLKCGCKKTGIEGGHEKWVRKDLLRPIIVQTHVDPVPEFVIKNALRNLGLTKKDFFHILFDVPYSKTTS</sequence>
<evidence type="ECO:0008006" key="3">
    <source>
        <dbReference type="Google" id="ProtNLM"/>
    </source>
</evidence>
<gene>
    <name evidence="1" type="ORF">LEA_10708</name>
    <name evidence="2" type="ORF">OBE_02743</name>
</gene>
<reference evidence="1" key="1">
    <citation type="journal article" date="2013" name="Environ. Microbiol.">
        <title>Microbiota from the distal guts of lean and obese adolescents exhibit partial functional redundancy besides clear differences in community structure.</title>
        <authorList>
            <person name="Ferrer M."/>
            <person name="Ruiz A."/>
            <person name="Lanza F."/>
            <person name="Haange S.B."/>
            <person name="Oberbach A."/>
            <person name="Till H."/>
            <person name="Bargiela R."/>
            <person name="Campoy C."/>
            <person name="Segura M.T."/>
            <person name="Richter M."/>
            <person name="von Bergen M."/>
            <person name="Seifert J."/>
            <person name="Suarez A."/>
        </authorList>
    </citation>
    <scope>NUCLEOTIDE SEQUENCE</scope>
</reference>
<evidence type="ECO:0000313" key="1">
    <source>
        <dbReference type="EMBL" id="EKC64697.1"/>
    </source>
</evidence>